<evidence type="ECO:0000259" key="2">
    <source>
        <dbReference type="PROSITE" id="PS50405"/>
    </source>
</evidence>
<dbReference type="InterPro" id="IPR004045">
    <property type="entry name" value="Glutathione_S-Trfase_N"/>
</dbReference>
<dbReference type="GO" id="GO:0004364">
    <property type="term" value="F:glutathione transferase activity"/>
    <property type="evidence" value="ECO:0007669"/>
    <property type="project" value="UniProtKB-ARBA"/>
</dbReference>
<proteinExistence type="predicted"/>
<dbReference type="AlphaFoldDB" id="A0AAF3F7U9"/>
<name>A0AAF3F7U9_9BILA</name>
<dbReference type="Gene3D" id="1.20.1050.10">
    <property type="match status" value="1"/>
</dbReference>
<dbReference type="Gene3D" id="3.40.30.10">
    <property type="entry name" value="Glutaredoxin"/>
    <property type="match status" value="1"/>
</dbReference>
<accession>A0AAF3F7U9</accession>
<dbReference type="PANTHER" id="PTHR11571:SF153">
    <property type="entry name" value="GLUTATHIONE S-TRANSFERASE"/>
    <property type="match status" value="1"/>
</dbReference>
<dbReference type="InterPro" id="IPR010987">
    <property type="entry name" value="Glutathione-S-Trfase_C-like"/>
</dbReference>
<dbReference type="InterPro" id="IPR036282">
    <property type="entry name" value="Glutathione-S-Trfase_C_sf"/>
</dbReference>
<reference evidence="4" key="1">
    <citation type="submission" date="2024-02" db="UniProtKB">
        <authorList>
            <consortium name="WormBaseParasite"/>
        </authorList>
    </citation>
    <scope>IDENTIFICATION</scope>
</reference>
<dbReference type="PROSITE" id="PS50405">
    <property type="entry name" value="GST_CTER"/>
    <property type="match status" value="1"/>
</dbReference>
<organism evidence="3 4">
    <name type="scientific">Mesorhabditis belari</name>
    <dbReference type="NCBI Taxonomy" id="2138241"/>
    <lineage>
        <taxon>Eukaryota</taxon>
        <taxon>Metazoa</taxon>
        <taxon>Ecdysozoa</taxon>
        <taxon>Nematoda</taxon>
        <taxon>Chromadorea</taxon>
        <taxon>Rhabditida</taxon>
        <taxon>Rhabditina</taxon>
        <taxon>Rhabditomorpha</taxon>
        <taxon>Rhabditoidea</taxon>
        <taxon>Rhabditidae</taxon>
        <taxon>Mesorhabditinae</taxon>
        <taxon>Mesorhabditis</taxon>
    </lineage>
</organism>
<dbReference type="PROSITE" id="PS50404">
    <property type="entry name" value="GST_NTER"/>
    <property type="match status" value="1"/>
</dbReference>
<dbReference type="SUPFAM" id="SSF52833">
    <property type="entry name" value="Thioredoxin-like"/>
    <property type="match status" value="1"/>
</dbReference>
<sequence>MSSLDLELISLPGRGRAESLRLMLIFASKQFTDTRMTIQEWKLSRKKASLDEKTKLPVLIVDNGRKTIVGAVEIGRYIALNFHLYGSSSSEQEEINQVIRQAEILNLELAPIIRTTLTKNYDLRREIWNEYKERTMNPIFEKWENELRKKTTMVGNKYTWADICVVELLTRFQCCYDSFFLASWPALKNLVERFEDLPNVRPYLQTRPDTNF</sequence>
<feature type="domain" description="GST N-terminal" evidence="1">
    <location>
        <begin position="4"/>
        <end position="86"/>
    </location>
</feature>
<dbReference type="SUPFAM" id="SSF47616">
    <property type="entry name" value="GST C-terminal domain-like"/>
    <property type="match status" value="1"/>
</dbReference>
<keyword evidence="3" id="KW-1185">Reference proteome</keyword>
<evidence type="ECO:0008006" key="5">
    <source>
        <dbReference type="Google" id="ProtNLM"/>
    </source>
</evidence>
<evidence type="ECO:0000313" key="3">
    <source>
        <dbReference type="Proteomes" id="UP000887575"/>
    </source>
</evidence>
<evidence type="ECO:0000259" key="1">
    <source>
        <dbReference type="PROSITE" id="PS50404"/>
    </source>
</evidence>
<dbReference type="Pfam" id="PF14497">
    <property type="entry name" value="GST_C_3"/>
    <property type="match status" value="1"/>
</dbReference>
<protein>
    <recommendedName>
        <fullName evidence="5">Glutathione S-transferase</fullName>
    </recommendedName>
</protein>
<dbReference type="FunFam" id="1.20.1050.10:FF:000078">
    <property type="entry name" value="Protein CBG04233"/>
    <property type="match status" value="1"/>
</dbReference>
<evidence type="ECO:0000313" key="4">
    <source>
        <dbReference type="WBParaSite" id="MBELARI_LOCUS2896"/>
    </source>
</evidence>
<dbReference type="SFLD" id="SFLDS00019">
    <property type="entry name" value="Glutathione_Transferase_(cytos"/>
    <property type="match status" value="1"/>
</dbReference>
<dbReference type="PANTHER" id="PTHR11571">
    <property type="entry name" value="GLUTATHIONE S-TRANSFERASE"/>
    <property type="match status" value="1"/>
</dbReference>
<dbReference type="InterPro" id="IPR050213">
    <property type="entry name" value="GST_superfamily"/>
</dbReference>
<dbReference type="WBParaSite" id="MBELARI_LOCUS2896">
    <property type="protein sequence ID" value="MBELARI_LOCUS2896"/>
    <property type="gene ID" value="MBELARI_LOCUS2896"/>
</dbReference>
<dbReference type="InterPro" id="IPR004046">
    <property type="entry name" value="GST_C"/>
</dbReference>
<dbReference type="GO" id="GO:0006749">
    <property type="term" value="P:glutathione metabolic process"/>
    <property type="evidence" value="ECO:0007669"/>
    <property type="project" value="TreeGrafter"/>
</dbReference>
<dbReference type="InterPro" id="IPR036249">
    <property type="entry name" value="Thioredoxin-like_sf"/>
</dbReference>
<feature type="domain" description="GST C-terminal" evidence="2">
    <location>
        <begin position="91"/>
        <end position="212"/>
    </location>
</feature>
<dbReference type="InterPro" id="IPR040079">
    <property type="entry name" value="Glutathione_S-Trfase"/>
</dbReference>
<dbReference type="Proteomes" id="UP000887575">
    <property type="component" value="Unassembled WGS sequence"/>
</dbReference>